<dbReference type="PANTHER" id="PTHR22726:SF1">
    <property type="entry name" value="METALLOENDOPEPTIDASE OMA1, MITOCHONDRIAL"/>
    <property type="match status" value="1"/>
</dbReference>
<dbReference type="EMBL" id="CDMZ01001042">
    <property type="protein sequence ID" value="CEM26181.1"/>
    <property type="molecule type" value="Genomic_DNA"/>
</dbReference>
<keyword evidence="2" id="KW-0645">Protease</keyword>
<keyword evidence="4" id="KW-0378">Hydrolase</keyword>
<evidence type="ECO:0000256" key="1">
    <source>
        <dbReference type="ARBA" id="ARBA00001947"/>
    </source>
</evidence>
<dbReference type="Gene3D" id="3.30.2010.10">
    <property type="entry name" value="Metalloproteases ('zincins'), catalytic domain"/>
    <property type="match status" value="1"/>
</dbReference>
<keyword evidence="6" id="KW-0482">Metalloprotease</keyword>
<feature type="transmembrane region" description="Helical" evidence="8">
    <location>
        <begin position="21"/>
        <end position="40"/>
    </location>
</feature>
<dbReference type="Pfam" id="PF01435">
    <property type="entry name" value="Peptidase_M48"/>
    <property type="match status" value="1"/>
</dbReference>
<sequence>MKTTLIKMIGGANLIAKLVPYTSFMVKVASGIARVVPFTMRFGWHTKYPRTFLVVCSVPCVAVGVAVVHGIDKNPLTERTRIILVTPEQEVEIGEQVAEVIRQELERNGKNILPANHPLSVAANDIVKMILERCKDELQTDLETLLKGKNVKVIVVDDDVRNAVATPCGVIYLFSGMVEVAGSEAGLAAVIAHEISHVLARHGIENLSRQNMNSVLTSFLVSLPLAYLPFLVGVHLSLVANVASKLCSDLPYARSIEAEADSIGLRLMARAGYDPVAAVNVWQTMMDLEEGKDPDLDPEPAPPEFLNTHPSHEGRLQKLQGELTDVLPIYQNSLQLSSTVKIASRGFLHSAAAFVYKMAFQYAWLDPYSFVSAAEGKDRVKAYADIFKNRRKERVRRKRAEQSQTQSLESTVAHRATGSSLSDASSSSSSSSSSSTAAPSLRTAAATPAIPIRQTPSPARCCPLLFIRSEEVDSWTSWFGKTESNMNSKLDFHLERKQAADPG</sequence>
<organism evidence="10">
    <name type="scientific">Chromera velia CCMP2878</name>
    <dbReference type="NCBI Taxonomy" id="1169474"/>
    <lineage>
        <taxon>Eukaryota</taxon>
        <taxon>Sar</taxon>
        <taxon>Alveolata</taxon>
        <taxon>Colpodellida</taxon>
        <taxon>Chromeraceae</taxon>
        <taxon>Chromera</taxon>
    </lineage>
</organism>
<dbReference type="GO" id="GO:0016020">
    <property type="term" value="C:membrane"/>
    <property type="evidence" value="ECO:0007669"/>
    <property type="project" value="TreeGrafter"/>
</dbReference>
<dbReference type="AlphaFoldDB" id="A0A0G4GB92"/>
<dbReference type="CDD" id="cd07331">
    <property type="entry name" value="M48C_Oma1_like"/>
    <property type="match status" value="1"/>
</dbReference>
<feature type="transmembrane region" description="Helical" evidence="8">
    <location>
        <begin position="52"/>
        <end position="71"/>
    </location>
</feature>
<dbReference type="PANTHER" id="PTHR22726">
    <property type="entry name" value="METALLOENDOPEPTIDASE OMA1"/>
    <property type="match status" value="1"/>
</dbReference>
<evidence type="ECO:0000313" key="10">
    <source>
        <dbReference type="EMBL" id="CEM26181.1"/>
    </source>
</evidence>
<dbReference type="VEuPathDB" id="CryptoDB:Cvel_21054"/>
<feature type="transmembrane region" description="Helical" evidence="8">
    <location>
        <begin position="215"/>
        <end position="238"/>
    </location>
</feature>
<evidence type="ECO:0000256" key="2">
    <source>
        <dbReference type="ARBA" id="ARBA00022670"/>
    </source>
</evidence>
<keyword evidence="3" id="KW-0479">Metal-binding</keyword>
<keyword evidence="8" id="KW-1133">Transmembrane helix</keyword>
<keyword evidence="8" id="KW-0812">Transmembrane</keyword>
<accession>A0A0G4GB92</accession>
<dbReference type="GO" id="GO:0004222">
    <property type="term" value="F:metalloendopeptidase activity"/>
    <property type="evidence" value="ECO:0007669"/>
    <property type="project" value="InterPro"/>
</dbReference>
<evidence type="ECO:0000259" key="9">
    <source>
        <dbReference type="Pfam" id="PF01435"/>
    </source>
</evidence>
<proteinExistence type="predicted"/>
<comment type="cofactor">
    <cofactor evidence="1">
        <name>Zn(2+)</name>
        <dbReference type="ChEBI" id="CHEBI:29105"/>
    </cofactor>
</comment>
<dbReference type="GO" id="GO:0051603">
    <property type="term" value="P:proteolysis involved in protein catabolic process"/>
    <property type="evidence" value="ECO:0007669"/>
    <property type="project" value="TreeGrafter"/>
</dbReference>
<evidence type="ECO:0000256" key="8">
    <source>
        <dbReference type="SAM" id="Phobius"/>
    </source>
</evidence>
<evidence type="ECO:0000256" key="6">
    <source>
        <dbReference type="ARBA" id="ARBA00023049"/>
    </source>
</evidence>
<feature type="compositionally biased region" description="Low complexity" evidence="7">
    <location>
        <begin position="415"/>
        <end position="449"/>
    </location>
</feature>
<name>A0A0G4GB92_9ALVE</name>
<evidence type="ECO:0000256" key="3">
    <source>
        <dbReference type="ARBA" id="ARBA00022723"/>
    </source>
</evidence>
<reference evidence="10" key="1">
    <citation type="submission" date="2014-11" db="EMBL/GenBank/DDBJ databases">
        <authorList>
            <person name="Otto D Thomas"/>
            <person name="Naeem Raeece"/>
        </authorList>
    </citation>
    <scope>NUCLEOTIDE SEQUENCE</scope>
</reference>
<feature type="domain" description="Peptidase M48" evidence="9">
    <location>
        <begin position="130"/>
        <end position="321"/>
    </location>
</feature>
<evidence type="ECO:0000256" key="7">
    <source>
        <dbReference type="SAM" id="MobiDB-lite"/>
    </source>
</evidence>
<dbReference type="InterPro" id="IPR051156">
    <property type="entry name" value="Mito/Outer_Membr_Metalloprot"/>
</dbReference>
<dbReference type="GO" id="GO:0046872">
    <property type="term" value="F:metal ion binding"/>
    <property type="evidence" value="ECO:0007669"/>
    <property type="project" value="UniProtKB-KW"/>
</dbReference>
<protein>
    <recommendedName>
        <fullName evidence="9">Peptidase M48 domain-containing protein</fullName>
    </recommendedName>
</protein>
<gene>
    <name evidence="10" type="ORF">Cvel_21054</name>
</gene>
<keyword evidence="5" id="KW-0862">Zinc</keyword>
<dbReference type="InterPro" id="IPR001915">
    <property type="entry name" value="Peptidase_M48"/>
</dbReference>
<feature type="region of interest" description="Disordered" evidence="7">
    <location>
        <begin position="393"/>
        <end position="453"/>
    </location>
</feature>
<evidence type="ECO:0000256" key="5">
    <source>
        <dbReference type="ARBA" id="ARBA00022833"/>
    </source>
</evidence>
<evidence type="ECO:0000256" key="4">
    <source>
        <dbReference type="ARBA" id="ARBA00022801"/>
    </source>
</evidence>
<keyword evidence="8" id="KW-0472">Membrane</keyword>